<proteinExistence type="predicted"/>
<evidence type="ECO:0000313" key="2">
    <source>
        <dbReference type="Proteomes" id="UP000193431"/>
    </source>
</evidence>
<gene>
    <name evidence="1" type="ORF">BST97_05305</name>
</gene>
<keyword evidence="2" id="KW-1185">Reference proteome</keyword>
<accession>A0A1W6MIQ0</accession>
<dbReference type="RefSeq" id="WP_085766251.1">
    <property type="nucleotide sequence ID" value="NZ_CP019344.1"/>
</dbReference>
<protein>
    <submittedName>
        <fullName evidence="1">Uncharacterized protein</fullName>
    </submittedName>
</protein>
<dbReference type="STRING" id="331648.BST97_05305"/>
<evidence type="ECO:0000313" key="1">
    <source>
        <dbReference type="EMBL" id="ARN77447.1"/>
    </source>
</evidence>
<dbReference type="EMBL" id="CP019344">
    <property type="protein sequence ID" value="ARN77447.1"/>
    <property type="molecule type" value="Genomic_DNA"/>
</dbReference>
<organism evidence="1 2">
    <name type="scientific">Nonlabens spongiae</name>
    <dbReference type="NCBI Taxonomy" id="331648"/>
    <lineage>
        <taxon>Bacteria</taxon>
        <taxon>Pseudomonadati</taxon>
        <taxon>Bacteroidota</taxon>
        <taxon>Flavobacteriia</taxon>
        <taxon>Flavobacteriales</taxon>
        <taxon>Flavobacteriaceae</taxon>
        <taxon>Nonlabens</taxon>
    </lineage>
</organism>
<sequence>MFTNHNSTITDGEEFQPNNLNIDSKISLLLVAIYALLSSCSEENNLKSISQDFEDNRDCFESVLEFIESKYIPVYLENNYSRLVIHPSKAKIKARGNIRYDKILDSLFKNYKLQTIKISNSYCNSNEDLQINFTFSSNFVWKHDYFVIYRSCDKYTEASGENNSYSYLNIDENWTIEEDRNSLF</sequence>
<dbReference type="AlphaFoldDB" id="A0A1W6MIQ0"/>
<reference evidence="1 2" key="1">
    <citation type="submission" date="2016-11" db="EMBL/GenBank/DDBJ databases">
        <title>Trade-off between light-utilization and light-protection in marine flavobacteria.</title>
        <authorList>
            <person name="Kumagai Y."/>
        </authorList>
    </citation>
    <scope>NUCLEOTIDE SEQUENCE [LARGE SCALE GENOMIC DNA]</scope>
    <source>
        <strain evidence="1 2">JCM 13191</strain>
    </source>
</reference>
<name>A0A1W6MIQ0_9FLAO</name>
<dbReference type="Proteomes" id="UP000193431">
    <property type="component" value="Chromosome"/>
</dbReference>